<evidence type="ECO:0000313" key="2">
    <source>
        <dbReference type="Proteomes" id="UP000008694"/>
    </source>
</evidence>
<proteinExistence type="predicted"/>
<sequence length="123" mass="13198">MARDLSLGPSVVPCPVETSTAHDDSFFRATGLPPRKALSCCISAFAADFVYSLLSLNHLSSEIHIPQQISPSSQFSRRTSSPPWSAITRLGFSLVGLVPSFGPISLMKRKPNSIKSRSAPIGI</sequence>
<organism evidence="2">
    <name type="scientific">Arabidopsis lyrata subsp. lyrata</name>
    <name type="common">Lyre-leaved rock-cress</name>
    <dbReference type="NCBI Taxonomy" id="81972"/>
    <lineage>
        <taxon>Eukaryota</taxon>
        <taxon>Viridiplantae</taxon>
        <taxon>Streptophyta</taxon>
        <taxon>Embryophyta</taxon>
        <taxon>Tracheophyta</taxon>
        <taxon>Spermatophyta</taxon>
        <taxon>Magnoliopsida</taxon>
        <taxon>eudicotyledons</taxon>
        <taxon>Gunneridae</taxon>
        <taxon>Pentapetalae</taxon>
        <taxon>rosids</taxon>
        <taxon>malvids</taxon>
        <taxon>Brassicales</taxon>
        <taxon>Brassicaceae</taxon>
        <taxon>Camelineae</taxon>
        <taxon>Arabidopsis</taxon>
    </lineage>
</organism>
<protein>
    <submittedName>
        <fullName evidence="1">Predicted protein</fullName>
    </submittedName>
</protein>
<evidence type="ECO:0000313" key="1">
    <source>
        <dbReference type="EMBL" id="EFH50640.1"/>
    </source>
</evidence>
<dbReference type="EMBL" id="GL348718">
    <property type="protein sequence ID" value="EFH50640.1"/>
    <property type="molecule type" value="Genomic_DNA"/>
</dbReference>
<dbReference type="Gramene" id="scaffold_602912.1">
    <property type="protein sequence ID" value="scaffold_602912.1"/>
    <property type="gene ID" value="scaffold_602912.1"/>
</dbReference>
<dbReference type="AlphaFoldDB" id="D7M660"/>
<name>D7M660_ARALL</name>
<accession>D7M660</accession>
<dbReference type="HOGENOM" id="CLU_2018342_0_0_1"/>
<keyword evidence="2" id="KW-1185">Reference proteome</keyword>
<reference evidence="2" key="1">
    <citation type="journal article" date="2011" name="Nat. Genet.">
        <title>The Arabidopsis lyrata genome sequence and the basis of rapid genome size change.</title>
        <authorList>
            <person name="Hu T.T."/>
            <person name="Pattyn P."/>
            <person name="Bakker E.G."/>
            <person name="Cao J."/>
            <person name="Cheng J.-F."/>
            <person name="Clark R.M."/>
            <person name="Fahlgren N."/>
            <person name="Fawcett J.A."/>
            <person name="Grimwood J."/>
            <person name="Gundlach H."/>
            <person name="Haberer G."/>
            <person name="Hollister J.D."/>
            <person name="Ossowski S."/>
            <person name="Ottilar R.P."/>
            <person name="Salamov A.A."/>
            <person name="Schneeberger K."/>
            <person name="Spannagl M."/>
            <person name="Wang X."/>
            <person name="Yang L."/>
            <person name="Nasrallah M.E."/>
            <person name="Bergelson J."/>
            <person name="Carrington J.C."/>
            <person name="Gaut B.S."/>
            <person name="Schmutz J."/>
            <person name="Mayer K.F.X."/>
            <person name="Van de Peer Y."/>
            <person name="Grigoriev I.V."/>
            <person name="Nordborg M."/>
            <person name="Weigel D."/>
            <person name="Guo Y.-L."/>
        </authorList>
    </citation>
    <scope>NUCLEOTIDE SEQUENCE [LARGE SCALE GENOMIC DNA]</scope>
    <source>
        <strain evidence="2">cv. MN47</strain>
    </source>
</reference>
<dbReference type="Proteomes" id="UP000008694">
    <property type="component" value="Unassembled WGS sequence"/>
</dbReference>
<gene>
    <name evidence="1" type="ORF">ARALYDRAFT_910855</name>
</gene>